<protein>
    <submittedName>
        <fullName evidence="2">Dipeptide-binding ABC transporter</fullName>
    </submittedName>
</protein>
<name>A0A090Q372_9FLAO</name>
<gene>
    <name evidence="2" type="ORF">JCM19294_1496</name>
</gene>
<dbReference type="PANTHER" id="PTHR30290">
    <property type="entry name" value="PERIPLASMIC BINDING COMPONENT OF ABC TRANSPORTER"/>
    <property type="match status" value="1"/>
</dbReference>
<keyword evidence="3" id="KW-1185">Reference proteome</keyword>
<dbReference type="AlphaFoldDB" id="A0A090Q372"/>
<sequence length="527" mass="60017">MRLFILLLLVLIYSCNKSDHNNYGPVFKYNEHAGVTSLDPAFAKDQRNMWVCNQLYNTLVKLDKDLNVIPDLAKSWNIDSTATNYTFILRNNSYFYYPNQDKKERVKASDVAYSLNRLKDEALASPGSTIVSNIETIEVTNDSVLNIKLKQAFPAFLGLMSMQYASILSENAIEVLELNPRSQPVGTGPFYLKRWEENVKMVLRKNQSYWETDSQGNRLPYLESVAITFKPDKQSEYLEFAQGNLDFINAIDASYKDELLTSTGDLKEKHQQEITLAKAPFLNTEYLGINLKSKNPALQSKKIRTAINIGFDRGKMITYLRNNIGIPATRGFIPAGLPGSQQAPELIYNRKKARELVNAYKQESGASSVIINLATSANYLDLCEFIQKELEKIGITIQIEVMPPGTLRQLRSKGQLEMFRSSWIADYPDAQNYLSLFYSKNHTPSGSNYSFFHDDHYDALYKESIVTASVDERVILYKNMDSIINEEAPVIPLYYDESTRFYPKNIINLKADPTNILDLTSVKKLSK</sequence>
<dbReference type="CDD" id="cd00995">
    <property type="entry name" value="PBP2_NikA_DppA_OppA_like"/>
    <property type="match status" value="1"/>
</dbReference>
<proteinExistence type="predicted"/>
<dbReference type="Proteomes" id="UP000029221">
    <property type="component" value="Unassembled WGS sequence"/>
</dbReference>
<accession>A0A090Q372</accession>
<evidence type="ECO:0000259" key="1">
    <source>
        <dbReference type="Pfam" id="PF00496"/>
    </source>
</evidence>
<dbReference type="EMBL" id="BBML01000005">
    <property type="protein sequence ID" value="GAK97450.1"/>
    <property type="molecule type" value="Genomic_DNA"/>
</dbReference>
<dbReference type="Gene3D" id="3.10.105.10">
    <property type="entry name" value="Dipeptide-binding Protein, Domain 3"/>
    <property type="match status" value="1"/>
</dbReference>
<dbReference type="RefSeq" id="WP_042279055.1">
    <property type="nucleotide sequence ID" value="NZ_BBML01000005.1"/>
</dbReference>
<organism evidence="2 3">
    <name type="scientific">Nonlabens tegetincola</name>
    <dbReference type="NCBI Taxonomy" id="323273"/>
    <lineage>
        <taxon>Bacteria</taxon>
        <taxon>Pseudomonadati</taxon>
        <taxon>Bacteroidota</taxon>
        <taxon>Flavobacteriia</taxon>
        <taxon>Flavobacteriales</taxon>
        <taxon>Flavobacteriaceae</taxon>
        <taxon>Nonlabens</taxon>
    </lineage>
</organism>
<dbReference type="Gene3D" id="3.90.76.10">
    <property type="entry name" value="Dipeptide-binding Protein, Domain 1"/>
    <property type="match status" value="1"/>
</dbReference>
<evidence type="ECO:0000313" key="3">
    <source>
        <dbReference type="Proteomes" id="UP000029221"/>
    </source>
</evidence>
<dbReference type="STRING" id="319236.BST91_02430"/>
<dbReference type="GO" id="GO:0043190">
    <property type="term" value="C:ATP-binding cassette (ABC) transporter complex"/>
    <property type="evidence" value="ECO:0007669"/>
    <property type="project" value="InterPro"/>
</dbReference>
<dbReference type="SUPFAM" id="SSF53850">
    <property type="entry name" value="Periplasmic binding protein-like II"/>
    <property type="match status" value="1"/>
</dbReference>
<dbReference type="InterPro" id="IPR039424">
    <property type="entry name" value="SBP_5"/>
</dbReference>
<dbReference type="InterPro" id="IPR000914">
    <property type="entry name" value="SBP_5_dom"/>
</dbReference>
<evidence type="ECO:0000313" key="2">
    <source>
        <dbReference type="EMBL" id="GAK97450.1"/>
    </source>
</evidence>
<dbReference type="GO" id="GO:1904680">
    <property type="term" value="F:peptide transmembrane transporter activity"/>
    <property type="evidence" value="ECO:0007669"/>
    <property type="project" value="TreeGrafter"/>
</dbReference>
<feature type="domain" description="Solute-binding protein family 5" evidence="1">
    <location>
        <begin position="68"/>
        <end position="443"/>
    </location>
</feature>
<dbReference type="eggNOG" id="COG4166">
    <property type="taxonomic scope" value="Bacteria"/>
</dbReference>
<dbReference type="InterPro" id="IPR030678">
    <property type="entry name" value="Peptide/Ni-bd"/>
</dbReference>
<comment type="caution">
    <text evidence="2">The sequence shown here is derived from an EMBL/GenBank/DDBJ whole genome shotgun (WGS) entry which is preliminary data.</text>
</comment>
<dbReference type="PIRSF" id="PIRSF002741">
    <property type="entry name" value="MppA"/>
    <property type="match status" value="1"/>
</dbReference>
<dbReference type="PROSITE" id="PS51257">
    <property type="entry name" value="PROKAR_LIPOPROTEIN"/>
    <property type="match status" value="1"/>
</dbReference>
<dbReference type="Gene3D" id="3.40.190.10">
    <property type="entry name" value="Periplasmic binding protein-like II"/>
    <property type="match status" value="1"/>
</dbReference>
<dbReference type="GO" id="GO:0030288">
    <property type="term" value="C:outer membrane-bounded periplasmic space"/>
    <property type="evidence" value="ECO:0007669"/>
    <property type="project" value="UniProtKB-ARBA"/>
</dbReference>
<reference evidence="2" key="1">
    <citation type="journal article" date="2014" name="Genome Announc.">
        <title>Draft Genome Sequences of Marine Flavobacterium Nonlabens Strains NR17, NR24, NR27, NR32, NR33, and Ara13.</title>
        <authorList>
            <person name="Nakanishi M."/>
            <person name="Meirelles P."/>
            <person name="Suzuki R."/>
            <person name="Takatani N."/>
            <person name="Mino S."/>
            <person name="Suda W."/>
            <person name="Oshima K."/>
            <person name="Hattori M."/>
            <person name="Ohkuma M."/>
            <person name="Hosokawa M."/>
            <person name="Miyashita K."/>
            <person name="Thompson F.L."/>
            <person name="Niwa A."/>
            <person name="Sawabe T."/>
            <person name="Sawabe T."/>
        </authorList>
    </citation>
    <scope>NUCLEOTIDE SEQUENCE [LARGE SCALE GENOMIC DNA]</scope>
    <source>
        <strain evidence="2">JCM 19294</strain>
    </source>
</reference>
<dbReference type="GO" id="GO:0015833">
    <property type="term" value="P:peptide transport"/>
    <property type="evidence" value="ECO:0007669"/>
    <property type="project" value="TreeGrafter"/>
</dbReference>
<dbReference type="Pfam" id="PF00496">
    <property type="entry name" value="SBP_bac_5"/>
    <property type="match status" value="1"/>
</dbReference>